<evidence type="ECO:0000256" key="1">
    <source>
        <dbReference type="SAM" id="MobiDB-lite"/>
    </source>
</evidence>
<proteinExistence type="predicted"/>
<evidence type="ECO:0000313" key="3">
    <source>
        <dbReference type="Proteomes" id="UP000218811"/>
    </source>
</evidence>
<dbReference type="Proteomes" id="UP000218811">
    <property type="component" value="Unassembled WGS sequence"/>
</dbReference>
<gene>
    <name evidence="2" type="ORF">WOLCODRAFT_153853</name>
</gene>
<accession>A0A2H3JQK4</accession>
<protein>
    <submittedName>
        <fullName evidence="2">Uncharacterized protein</fullName>
    </submittedName>
</protein>
<organism evidence="2 3">
    <name type="scientific">Wolfiporia cocos (strain MD-104)</name>
    <name type="common">Brown rot fungus</name>
    <dbReference type="NCBI Taxonomy" id="742152"/>
    <lineage>
        <taxon>Eukaryota</taxon>
        <taxon>Fungi</taxon>
        <taxon>Dikarya</taxon>
        <taxon>Basidiomycota</taxon>
        <taxon>Agaricomycotina</taxon>
        <taxon>Agaricomycetes</taxon>
        <taxon>Polyporales</taxon>
        <taxon>Phaeolaceae</taxon>
        <taxon>Wolfiporia</taxon>
    </lineage>
</organism>
<name>A0A2H3JQK4_WOLCO</name>
<reference evidence="2 3" key="1">
    <citation type="journal article" date="2012" name="Science">
        <title>The Paleozoic origin of enzymatic lignin decomposition reconstructed from 31 fungal genomes.</title>
        <authorList>
            <person name="Floudas D."/>
            <person name="Binder M."/>
            <person name="Riley R."/>
            <person name="Barry K."/>
            <person name="Blanchette R.A."/>
            <person name="Henrissat B."/>
            <person name="Martinez A.T."/>
            <person name="Otillar R."/>
            <person name="Spatafora J.W."/>
            <person name="Yadav J.S."/>
            <person name="Aerts A."/>
            <person name="Benoit I."/>
            <person name="Boyd A."/>
            <person name="Carlson A."/>
            <person name="Copeland A."/>
            <person name="Coutinho P.M."/>
            <person name="de Vries R.P."/>
            <person name="Ferreira P."/>
            <person name="Findley K."/>
            <person name="Foster B."/>
            <person name="Gaskell J."/>
            <person name="Glotzer D."/>
            <person name="Gorecki P."/>
            <person name="Heitman J."/>
            <person name="Hesse C."/>
            <person name="Hori C."/>
            <person name="Igarashi K."/>
            <person name="Jurgens J.A."/>
            <person name="Kallen N."/>
            <person name="Kersten P."/>
            <person name="Kohler A."/>
            <person name="Kuees U."/>
            <person name="Kumar T.K.A."/>
            <person name="Kuo A."/>
            <person name="LaButti K."/>
            <person name="Larrondo L.F."/>
            <person name="Lindquist E."/>
            <person name="Ling A."/>
            <person name="Lombard V."/>
            <person name="Lucas S."/>
            <person name="Lundell T."/>
            <person name="Martin R."/>
            <person name="McLaughlin D.J."/>
            <person name="Morgenstern I."/>
            <person name="Morin E."/>
            <person name="Murat C."/>
            <person name="Nagy L.G."/>
            <person name="Nolan M."/>
            <person name="Ohm R.A."/>
            <person name="Patyshakuliyeva A."/>
            <person name="Rokas A."/>
            <person name="Ruiz-Duenas F.J."/>
            <person name="Sabat G."/>
            <person name="Salamov A."/>
            <person name="Samejima M."/>
            <person name="Schmutz J."/>
            <person name="Slot J.C."/>
            <person name="St John F."/>
            <person name="Stenlid J."/>
            <person name="Sun H."/>
            <person name="Sun S."/>
            <person name="Syed K."/>
            <person name="Tsang A."/>
            <person name="Wiebenga A."/>
            <person name="Young D."/>
            <person name="Pisabarro A."/>
            <person name="Eastwood D.C."/>
            <person name="Martin F."/>
            <person name="Cullen D."/>
            <person name="Grigoriev I.V."/>
            <person name="Hibbett D.S."/>
        </authorList>
    </citation>
    <scope>NUCLEOTIDE SEQUENCE [LARGE SCALE GENOMIC DNA]</scope>
    <source>
        <strain evidence="2 3">MD-104</strain>
    </source>
</reference>
<dbReference type="EMBL" id="KB468146">
    <property type="protein sequence ID" value="PCH43795.1"/>
    <property type="molecule type" value="Genomic_DNA"/>
</dbReference>
<keyword evidence="3" id="KW-1185">Reference proteome</keyword>
<sequence length="172" mass="18281">MARTHCSSEVDTPGAGLQAFLCESARSPSSAGGPGAAGARIGEMKSPPIPHGRGSLAGGSCRRRRQRLGSTTRGQLASHAVSCASGRPGCKGMEHQNLAFARWAWQHTATILRGSTSMDLASLSQAHAVLQREITLDPDCPTSHQSRIIEVREHVWGVFLDILSPSIDEDTE</sequence>
<dbReference type="AlphaFoldDB" id="A0A2H3JQK4"/>
<feature type="region of interest" description="Disordered" evidence="1">
    <location>
        <begin position="27"/>
        <end position="74"/>
    </location>
</feature>
<evidence type="ECO:0000313" key="2">
    <source>
        <dbReference type="EMBL" id="PCH43795.1"/>
    </source>
</evidence>